<dbReference type="Pfam" id="PF00012">
    <property type="entry name" value="HSP70"/>
    <property type="match status" value="1"/>
</dbReference>
<keyword evidence="5" id="KW-1185">Reference proteome</keyword>
<feature type="region of interest" description="Disordered" evidence="3">
    <location>
        <begin position="1"/>
        <end position="28"/>
    </location>
</feature>
<gene>
    <name evidence="4" type="ORF">BDP81DRAFT_404510</name>
</gene>
<protein>
    <submittedName>
        <fullName evidence="4">Uncharacterized protein</fullName>
    </submittedName>
</protein>
<evidence type="ECO:0000256" key="3">
    <source>
        <dbReference type="SAM" id="MobiDB-lite"/>
    </source>
</evidence>
<dbReference type="EMBL" id="JAHMHQ010000005">
    <property type="protein sequence ID" value="KAK1639861.1"/>
    <property type="molecule type" value="Genomic_DNA"/>
</dbReference>
<dbReference type="GO" id="GO:0140662">
    <property type="term" value="F:ATP-dependent protein folding chaperone"/>
    <property type="evidence" value="ECO:0007669"/>
    <property type="project" value="InterPro"/>
</dbReference>
<evidence type="ECO:0000256" key="2">
    <source>
        <dbReference type="ARBA" id="ARBA00022840"/>
    </source>
</evidence>
<dbReference type="InterPro" id="IPR013126">
    <property type="entry name" value="Hsp_70_fam"/>
</dbReference>
<evidence type="ECO:0000313" key="4">
    <source>
        <dbReference type="EMBL" id="KAK1639861.1"/>
    </source>
</evidence>
<feature type="compositionally biased region" description="Basic and acidic residues" evidence="3">
    <location>
        <begin position="9"/>
        <end position="28"/>
    </location>
</feature>
<sequence>MRSPYPELVGKEECTRASKLDQDKPTPHFDARMKTALSGGGMLAIGLYGRPVNGISTWKPTERLFRYLDMLVSPTLSVLSVFLVVGVAKNQVAMNPHNNVVFDAKRLIGCKFQDSEVH</sequence>
<proteinExistence type="predicted"/>
<dbReference type="GO" id="GO:0005524">
    <property type="term" value="F:ATP binding"/>
    <property type="evidence" value="ECO:0007669"/>
    <property type="project" value="UniProtKB-KW"/>
</dbReference>
<name>A0AAI9ZXU3_9PEZI</name>
<reference evidence="4" key="1">
    <citation type="submission" date="2021-06" db="EMBL/GenBank/DDBJ databases">
        <title>Comparative genomics, transcriptomics and evolutionary studies reveal genomic signatures of adaptation to plant cell wall in hemibiotrophic fungi.</title>
        <authorList>
            <consortium name="DOE Joint Genome Institute"/>
            <person name="Baroncelli R."/>
            <person name="Diaz J.F."/>
            <person name="Benocci T."/>
            <person name="Peng M."/>
            <person name="Battaglia E."/>
            <person name="Haridas S."/>
            <person name="Andreopoulos W."/>
            <person name="Labutti K."/>
            <person name="Pangilinan J."/>
            <person name="Floch G.L."/>
            <person name="Makela M.R."/>
            <person name="Henrissat B."/>
            <person name="Grigoriev I.V."/>
            <person name="Crouch J.A."/>
            <person name="De Vries R.P."/>
            <person name="Sukno S.A."/>
            <person name="Thon M.R."/>
        </authorList>
    </citation>
    <scope>NUCLEOTIDE SEQUENCE</scope>
    <source>
        <strain evidence="4">CBS 102054</strain>
    </source>
</reference>
<evidence type="ECO:0000256" key="1">
    <source>
        <dbReference type="ARBA" id="ARBA00022741"/>
    </source>
</evidence>
<keyword evidence="2" id="KW-0067">ATP-binding</keyword>
<dbReference type="RefSeq" id="XP_060448468.1">
    <property type="nucleotide sequence ID" value="XM_060588910.1"/>
</dbReference>
<dbReference type="Gene3D" id="3.30.30.30">
    <property type="match status" value="1"/>
</dbReference>
<dbReference type="AlphaFoldDB" id="A0AAI9ZXU3"/>
<comment type="caution">
    <text evidence="4">The sequence shown here is derived from an EMBL/GenBank/DDBJ whole genome shotgun (WGS) entry which is preliminary data.</text>
</comment>
<accession>A0AAI9ZXU3</accession>
<organism evidence="4 5">
    <name type="scientific">Colletotrichum phormii</name>
    <dbReference type="NCBI Taxonomy" id="359342"/>
    <lineage>
        <taxon>Eukaryota</taxon>
        <taxon>Fungi</taxon>
        <taxon>Dikarya</taxon>
        <taxon>Ascomycota</taxon>
        <taxon>Pezizomycotina</taxon>
        <taxon>Sordariomycetes</taxon>
        <taxon>Hypocreomycetidae</taxon>
        <taxon>Glomerellales</taxon>
        <taxon>Glomerellaceae</taxon>
        <taxon>Colletotrichum</taxon>
        <taxon>Colletotrichum acutatum species complex</taxon>
    </lineage>
</organism>
<dbReference type="Proteomes" id="UP001243989">
    <property type="component" value="Unassembled WGS sequence"/>
</dbReference>
<dbReference type="GeneID" id="85473772"/>
<evidence type="ECO:0000313" key="5">
    <source>
        <dbReference type="Proteomes" id="UP001243989"/>
    </source>
</evidence>
<keyword evidence="1" id="KW-0547">Nucleotide-binding</keyword>